<dbReference type="Proteomes" id="UP000184016">
    <property type="component" value="Unassembled WGS sequence"/>
</dbReference>
<proteinExistence type="predicted"/>
<name>A0A1M6LPC3_9BACL</name>
<organism evidence="1 2">
    <name type="scientific">Alicyclobacillus tolerans</name>
    <dbReference type="NCBI Taxonomy" id="90970"/>
    <lineage>
        <taxon>Bacteria</taxon>
        <taxon>Bacillati</taxon>
        <taxon>Bacillota</taxon>
        <taxon>Bacilli</taxon>
        <taxon>Bacillales</taxon>
        <taxon>Alicyclobacillaceae</taxon>
        <taxon>Alicyclobacillus</taxon>
    </lineage>
</organism>
<evidence type="ECO:0000313" key="2">
    <source>
        <dbReference type="Proteomes" id="UP000184016"/>
    </source>
</evidence>
<reference evidence="2" key="1">
    <citation type="submission" date="2016-11" db="EMBL/GenBank/DDBJ databases">
        <authorList>
            <person name="Varghese N."/>
            <person name="Submissions S."/>
        </authorList>
    </citation>
    <scope>NUCLEOTIDE SEQUENCE [LARGE SCALE GENOMIC DNA]</scope>
    <source>
        <strain evidence="2">USBA-503</strain>
    </source>
</reference>
<sequence length="58" mass="7168">MEQRFIMNVSLKIYKHPRHSTIERRMHFLLDTHKYLNFTRRCIMSDDFYYEEALNGGN</sequence>
<dbReference type="STRING" id="1830138.SAMN05443507_10338"/>
<protein>
    <submittedName>
        <fullName evidence="1">Uncharacterized protein</fullName>
    </submittedName>
</protein>
<gene>
    <name evidence="1" type="ORF">SAMN05443507_10338</name>
</gene>
<keyword evidence="2" id="KW-1185">Reference proteome</keyword>
<evidence type="ECO:0000313" key="1">
    <source>
        <dbReference type="EMBL" id="SHJ73039.1"/>
    </source>
</evidence>
<accession>A0A1M6LPC3</accession>
<dbReference type="AlphaFoldDB" id="A0A1M6LPC3"/>
<dbReference type="EMBL" id="FRAF01000003">
    <property type="protein sequence ID" value="SHJ73039.1"/>
    <property type="molecule type" value="Genomic_DNA"/>
</dbReference>